<accession>A0ABM9KB02</accession>
<sequence length="130" mass="15093">MKKQHRSALSTAQLLAINAKLYEQERDRQITRYRFSINTLRKLANRKALRASFLAELEDELEELNWLFVRLGGEFAIISLEKSDSWVKLGYKRLAQGGTRLLNMSEEDIDTTYDDFFPEEDGDEADGNED</sequence>
<evidence type="ECO:0000313" key="1">
    <source>
        <dbReference type="EMBL" id="CAJ0822429.1"/>
    </source>
</evidence>
<comment type="caution">
    <text evidence="1">The sequence shown here is derived from an EMBL/GenBank/DDBJ whole genome shotgun (WGS) entry which is preliminary data.</text>
</comment>
<protein>
    <submittedName>
        <fullName evidence="1">Uncharacterized protein</fullName>
    </submittedName>
</protein>
<gene>
    <name evidence="1" type="ORF">LMG18101_05001</name>
</gene>
<name>A0ABM9KB02_9RALS</name>
<dbReference type="RefSeq" id="WP_316682779.1">
    <property type="nucleotide sequence ID" value="NZ_CATZLL010000022.1"/>
</dbReference>
<dbReference type="Proteomes" id="UP001189757">
    <property type="component" value="Unassembled WGS sequence"/>
</dbReference>
<keyword evidence="2" id="KW-1185">Reference proteome</keyword>
<evidence type="ECO:0000313" key="2">
    <source>
        <dbReference type="Proteomes" id="UP001189757"/>
    </source>
</evidence>
<organism evidence="1 2">
    <name type="scientific">Ralstonia flaminis</name>
    <dbReference type="NCBI Taxonomy" id="3058597"/>
    <lineage>
        <taxon>Bacteria</taxon>
        <taxon>Pseudomonadati</taxon>
        <taxon>Pseudomonadota</taxon>
        <taxon>Betaproteobacteria</taxon>
        <taxon>Burkholderiales</taxon>
        <taxon>Burkholderiaceae</taxon>
        <taxon>Ralstonia</taxon>
    </lineage>
</organism>
<proteinExistence type="predicted"/>
<reference evidence="1 2" key="1">
    <citation type="submission" date="2023-07" db="EMBL/GenBank/DDBJ databases">
        <authorList>
            <person name="Peeters C."/>
        </authorList>
    </citation>
    <scope>NUCLEOTIDE SEQUENCE [LARGE SCALE GENOMIC DNA]</scope>
    <source>
        <strain evidence="1 2">LMG 18101</strain>
    </source>
</reference>
<dbReference type="EMBL" id="CATZLL010000022">
    <property type="protein sequence ID" value="CAJ0822429.1"/>
    <property type="molecule type" value="Genomic_DNA"/>
</dbReference>